<dbReference type="GO" id="GO:0009307">
    <property type="term" value="P:DNA restriction-modification system"/>
    <property type="evidence" value="ECO:0007669"/>
    <property type="project" value="UniProtKB-KW"/>
</dbReference>
<protein>
    <submittedName>
        <fullName evidence="7">Restriction endonuclease subunit S</fullName>
    </submittedName>
</protein>
<keyword evidence="7" id="KW-0540">Nuclease</keyword>
<keyword evidence="2" id="KW-0680">Restriction system</keyword>
<dbReference type="RefSeq" id="WP_215607077.1">
    <property type="nucleotide sequence ID" value="NZ_JADOES010000002.1"/>
</dbReference>
<reference evidence="7" key="2">
    <citation type="journal article" date="2021" name="Mar. Drugs">
        <title>Genome Reduction and Secondary Metabolism of the Marine Sponge-Associated Cyanobacterium Leptothoe.</title>
        <authorList>
            <person name="Konstantinou D."/>
            <person name="Popin R.V."/>
            <person name="Fewer D.P."/>
            <person name="Sivonen K."/>
            <person name="Gkelis S."/>
        </authorList>
    </citation>
    <scope>NUCLEOTIDE SEQUENCE</scope>
    <source>
        <strain evidence="7">TAU-MAC 1115</strain>
    </source>
</reference>
<evidence type="ECO:0000256" key="5">
    <source>
        <dbReference type="SAM" id="Coils"/>
    </source>
</evidence>
<keyword evidence="5" id="KW-0175">Coiled coil</keyword>
<gene>
    <name evidence="7" type="ORF">IXB50_01010</name>
</gene>
<evidence type="ECO:0000259" key="6">
    <source>
        <dbReference type="Pfam" id="PF01420"/>
    </source>
</evidence>
<organism evidence="7 8">
    <name type="scientific">Leptothoe spongobia TAU-MAC 1115</name>
    <dbReference type="NCBI Taxonomy" id="1967444"/>
    <lineage>
        <taxon>Bacteria</taxon>
        <taxon>Bacillati</taxon>
        <taxon>Cyanobacteriota</taxon>
        <taxon>Cyanophyceae</taxon>
        <taxon>Nodosilineales</taxon>
        <taxon>Cymatolegaceae</taxon>
        <taxon>Leptothoe</taxon>
        <taxon>Leptothoe spongobia</taxon>
    </lineage>
</organism>
<dbReference type="AlphaFoldDB" id="A0A947DAT8"/>
<dbReference type="EMBL" id="JADOES010000002">
    <property type="protein sequence ID" value="MBT9314002.1"/>
    <property type="molecule type" value="Genomic_DNA"/>
</dbReference>
<dbReference type="PANTHER" id="PTHR43140">
    <property type="entry name" value="TYPE-1 RESTRICTION ENZYME ECOKI SPECIFICITY PROTEIN"/>
    <property type="match status" value="1"/>
</dbReference>
<evidence type="ECO:0000256" key="1">
    <source>
        <dbReference type="ARBA" id="ARBA00010923"/>
    </source>
</evidence>
<proteinExistence type="inferred from homology"/>
<accession>A0A947DAT8</accession>
<evidence type="ECO:0000256" key="4">
    <source>
        <dbReference type="ARBA" id="ARBA00038652"/>
    </source>
</evidence>
<name>A0A947DAT8_9CYAN</name>
<evidence type="ECO:0000256" key="3">
    <source>
        <dbReference type="ARBA" id="ARBA00023125"/>
    </source>
</evidence>
<keyword evidence="8" id="KW-1185">Reference proteome</keyword>
<evidence type="ECO:0000313" key="7">
    <source>
        <dbReference type="EMBL" id="MBT9314002.1"/>
    </source>
</evidence>
<comment type="subunit">
    <text evidence="4">The methyltransferase is composed of M and S polypeptides.</text>
</comment>
<dbReference type="Pfam" id="PF01420">
    <property type="entry name" value="Methylase_S"/>
    <property type="match status" value="1"/>
</dbReference>
<keyword evidence="7" id="KW-0378">Hydrolase</keyword>
<feature type="domain" description="Type I restriction modification DNA specificity" evidence="6">
    <location>
        <begin position="23"/>
        <end position="195"/>
    </location>
</feature>
<keyword evidence="3" id="KW-0238">DNA-binding</keyword>
<dbReference type="InterPro" id="IPR044946">
    <property type="entry name" value="Restrct_endonuc_typeI_TRD_sf"/>
</dbReference>
<dbReference type="Gene3D" id="3.90.220.20">
    <property type="entry name" value="DNA methylase specificity domains"/>
    <property type="match status" value="2"/>
</dbReference>
<keyword evidence="7" id="KW-0255">Endonuclease</keyword>
<feature type="coiled-coil region" evidence="5">
    <location>
        <begin position="225"/>
        <end position="252"/>
    </location>
</feature>
<sequence>MKIGTAKHPKTNIEISQRNRNLPEGWSCETVGSLYTLIGGGTPSTKLKEYWNGSFPWITSADIQNLDRIAPRKFITADAIDNSTTNLVPSGTIVVVVTRVGLGKLTLTNKKICFSQDSQGLVDKTNGKAIYNKYALYYLSLAVREFKYKSRGTTINGVTKKQLSDLNFLLPPLAEQQRIVDKIEELFSELDEGIKSLKTTQQQLKIYRQAVLKWAFEGKLTAQWREEQQGKLESAETLLAQIKAEREQHYQKALEVWQVEVDVWEANEKVGNKPTKQKKFKELKPISDDELNELPTVPNDWPYIRAEGISDFITKGTTPKKGELFEDTGDIPFIKVYNLTHVGSLDFFINPTFVNDSRHHGFLKRSQVLPGDVLMNIVGPPLGKVSLVSAIFSEWNINQAIVKYRTFNSISNLHTSPTPP</sequence>
<dbReference type="GO" id="GO:0004519">
    <property type="term" value="F:endonuclease activity"/>
    <property type="evidence" value="ECO:0007669"/>
    <property type="project" value="UniProtKB-KW"/>
</dbReference>
<reference evidence="7" key="1">
    <citation type="submission" date="2020-11" db="EMBL/GenBank/DDBJ databases">
        <authorList>
            <person name="Konstantinou D."/>
            <person name="Gkelis S."/>
            <person name="Popin R."/>
            <person name="Fewer D."/>
            <person name="Sivonen K."/>
        </authorList>
    </citation>
    <scope>NUCLEOTIDE SEQUENCE</scope>
    <source>
        <strain evidence="7">TAU-MAC 1115</strain>
    </source>
</reference>
<evidence type="ECO:0000256" key="2">
    <source>
        <dbReference type="ARBA" id="ARBA00022747"/>
    </source>
</evidence>
<dbReference type="GO" id="GO:0003677">
    <property type="term" value="F:DNA binding"/>
    <property type="evidence" value="ECO:0007669"/>
    <property type="project" value="UniProtKB-KW"/>
</dbReference>
<dbReference type="SUPFAM" id="SSF116734">
    <property type="entry name" value="DNA methylase specificity domain"/>
    <property type="match status" value="2"/>
</dbReference>
<dbReference type="InterPro" id="IPR000055">
    <property type="entry name" value="Restrct_endonuc_typeI_TRD"/>
</dbReference>
<dbReference type="PANTHER" id="PTHR43140:SF1">
    <property type="entry name" value="TYPE I RESTRICTION ENZYME ECOKI SPECIFICITY SUBUNIT"/>
    <property type="match status" value="1"/>
</dbReference>
<comment type="similarity">
    <text evidence="1">Belongs to the type-I restriction system S methylase family.</text>
</comment>
<comment type="caution">
    <text evidence="7">The sequence shown here is derived from an EMBL/GenBank/DDBJ whole genome shotgun (WGS) entry which is preliminary data.</text>
</comment>
<dbReference type="InterPro" id="IPR051212">
    <property type="entry name" value="Type-I_RE_S_subunit"/>
</dbReference>
<evidence type="ECO:0000313" key="8">
    <source>
        <dbReference type="Proteomes" id="UP000717364"/>
    </source>
</evidence>
<dbReference type="Proteomes" id="UP000717364">
    <property type="component" value="Unassembled WGS sequence"/>
</dbReference>